<comment type="caution">
    <text evidence="3">The sequence shown here is derived from an EMBL/GenBank/DDBJ whole genome shotgun (WGS) entry which is preliminary data.</text>
</comment>
<organism evidence="3 4">
    <name type="scientific">Candidatus Shapirobacteria bacterium GW2011_GWE1_38_10</name>
    <dbReference type="NCBI Taxonomy" id="1618488"/>
    <lineage>
        <taxon>Bacteria</taxon>
        <taxon>Candidatus Shapironibacteriota</taxon>
    </lineage>
</organism>
<dbReference type="Pfam" id="PF03808">
    <property type="entry name" value="Glyco_tran_WecG"/>
    <property type="match status" value="1"/>
</dbReference>
<dbReference type="CDD" id="cd06533">
    <property type="entry name" value="Glyco_transf_WecG_TagA"/>
    <property type="match status" value="1"/>
</dbReference>
<dbReference type="EMBL" id="LBTX01000016">
    <property type="protein sequence ID" value="KKQ49343.1"/>
    <property type="molecule type" value="Genomic_DNA"/>
</dbReference>
<dbReference type="AlphaFoldDB" id="A0A0G0I1Z4"/>
<dbReference type="PANTHER" id="PTHR34136">
    <property type="match status" value="1"/>
</dbReference>
<proteinExistence type="predicted"/>
<evidence type="ECO:0000256" key="2">
    <source>
        <dbReference type="ARBA" id="ARBA00022679"/>
    </source>
</evidence>
<evidence type="ECO:0000313" key="4">
    <source>
        <dbReference type="Proteomes" id="UP000034231"/>
    </source>
</evidence>
<name>A0A0G0I1Z4_9BACT</name>
<evidence type="ECO:0000256" key="1">
    <source>
        <dbReference type="ARBA" id="ARBA00022676"/>
    </source>
</evidence>
<dbReference type="GO" id="GO:0016758">
    <property type="term" value="F:hexosyltransferase activity"/>
    <property type="evidence" value="ECO:0007669"/>
    <property type="project" value="TreeGrafter"/>
</dbReference>
<evidence type="ECO:0000313" key="3">
    <source>
        <dbReference type="EMBL" id="KKQ49343.1"/>
    </source>
</evidence>
<sequence length="235" mass="27185">MKENRIILFDLGLSTLNLEETLGEILKKVGEKKGGRIYCCTLNEAVMASEDKFFKNLLNQGDVLTADGMPLVWLMKLRGVGAQRVYGPDLLKEFLILNKKGKIKCLFIGNKKNKDYFEHFGKYLIAPYKKKFTNNDFNKIAERVKKLEVDLVWVSLGGKKQVEVSNELSMRLSDKVFVTVGAAFDFLSGVKKQAPVWMRNWGLEWLFRLISEPKRLWRRYFKIGCFLLNRMSNRG</sequence>
<reference evidence="3 4" key="1">
    <citation type="journal article" date="2015" name="Nature">
        <title>rRNA introns, odd ribosomes, and small enigmatic genomes across a large radiation of phyla.</title>
        <authorList>
            <person name="Brown C.T."/>
            <person name="Hug L.A."/>
            <person name="Thomas B.C."/>
            <person name="Sharon I."/>
            <person name="Castelle C.J."/>
            <person name="Singh A."/>
            <person name="Wilkins M.J."/>
            <person name="Williams K.H."/>
            <person name="Banfield J.F."/>
        </authorList>
    </citation>
    <scope>NUCLEOTIDE SEQUENCE [LARGE SCALE GENOMIC DNA]</scope>
</reference>
<dbReference type="Proteomes" id="UP000034231">
    <property type="component" value="Unassembled WGS sequence"/>
</dbReference>
<dbReference type="InterPro" id="IPR004629">
    <property type="entry name" value="WecG_TagA_CpsF"/>
</dbReference>
<keyword evidence="1" id="KW-0328">Glycosyltransferase</keyword>
<protein>
    <submittedName>
        <fullName evidence="3">Glycosyl transferase, WecB/TagA/CpsF family</fullName>
    </submittedName>
</protein>
<keyword evidence="2 3" id="KW-0808">Transferase</keyword>
<dbReference type="NCBIfam" id="TIGR00696">
    <property type="entry name" value="wecG_tagA_cpsF"/>
    <property type="match status" value="1"/>
</dbReference>
<gene>
    <name evidence="3" type="ORF">US68_C0016G0003</name>
</gene>
<dbReference type="PANTHER" id="PTHR34136:SF1">
    <property type="entry name" value="UDP-N-ACETYL-D-MANNOSAMINURONIC ACID TRANSFERASE"/>
    <property type="match status" value="1"/>
</dbReference>
<accession>A0A0G0I1Z4</accession>